<dbReference type="PANTHER" id="PTHR12631:SF10">
    <property type="entry name" value="BETA-XYLOSIDASE-LIKE PROTEIN-RELATED"/>
    <property type="match status" value="1"/>
</dbReference>
<sequence length="549" mass="57034">MRLPRPSYRLPFRRRAAAAPTEGVVAATPVPPSTTRRAARAVLAAGLAVLVAALVAVGAGLAGGEPRGASASVESYSASPGWLTASGGPLAGLSPLPDYALPSTPPLPPPPAPSTPVVPVAVPPATTTTPPAAAPGTTAPAPGGTTSPGSSSPTPSAPSSGDVQPPRQTATTVPGTLFGIHDAELAAGKVPGVPVGEVRLWDTEGTTWRDLQPTSRTWDWTRLDTAVATAQKAGERVLLVLGQTPQWAASDPSDPAYASSTGYGPSVPRSVGSWTTYVKAVATRYKGRIADYEVWNEPNAKQFWTGSMKQLVPFAKAAYTTIKAVDPEATVTTPGFVVRRNAQRGDFTRYLDAGGAQWADVVNVHLYPEPKGTPEDMGTILDDVQTRLAKVGASSKPIWNTEVNFGLPTGGATDGATFSAATQAAYVARNFLVTQDLGVRRSYWYSWTTTSLPVSLVGKDQKPTAAAAAWTTIRSWMVGPGWRGCTTSDDGTWTCWVGSGRIVWNPSRTVDYPVPSGTRTAVSLTGASTPAKGGDSVKVGGSPLLLRTS</sequence>
<proteinExistence type="inferred from homology"/>
<dbReference type="Gene3D" id="3.20.20.80">
    <property type="entry name" value="Glycosidases"/>
    <property type="match status" value="1"/>
</dbReference>
<comment type="caution">
    <text evidence="7">The sequence shown here is derived from an EMBL/GenBank/DDBJ whole genome shotgun (WGS) entry which is preliminary data.</text>
</comment>
<feature type="compositionally biased region" description="Low complexity" evidence="4">
    <location>
        <begin position="117"/>
        <end position="160"/>
    </location>
</feature>
<evidence type="ECO:0000256" key="1">
    <source>
        <dbReference type="ARBA" id="ARBA00008875"/>
    </source>
</evidence>
<evidence type="ECO:0000256" key="2">
    <source>
        <dbReference type="ARBA" id="ARBA00022801"/>
    </source>
</evidence>
<protein>
    <submittedName>
        <fullName evidence="7">Cellulase (Glycosyl hydrolase family 5)</fullName>
    </submittedName>
</protein>
<evidence type="ECO:0000256" key="3">
    <source>
        <dbReference type="ARBA" id="ARBA00023295"/>
    </source>
</evidence>
<evidence type="ECO:0000256" key="5">
    <source>
        <dbReference type="SAM" id="Phobius"/>
    </source>
</evidence>
<evidence type="ECO:0000313" key="8">
    <source>
        <dbReference type="Proteomes" id="UP000293638"/>
    </source>
</evidence>
<name>A0A4Q7NGJ1_9ACTN</name>
<organism evidence="7 8">
    <name type="scientific">Motilibacter rhizosphaerae</name>
    <dbReference type="NCBI Taxonomy" id="598652"/>
    <lineage>
        <taxon>Bacteria</taxon>
        <taxon>Bacillati</taxon>
        <taxon>Actinomycetota</taxon>
        <taxon>Actinomycetes</taxon>
        <taxon>Motilibacterales</taxon>
        <taxon>Motilibacteraceae</taxon>
        <taxon>Motilibacter</taxon>
    </lineage>
</organism>
<feature type="region of interest" description="Disordered" evidence="4">
    <location>
        <begin position="101"/>
        <end position="174"/>
    </location>
</feature>
<keyword evidence="2 7" id="KW-0378">Hydrolase</keyword>
<evidence type="ECO:0000259" key="6">
    <source>
        <dbReference type="Pfam" id="PF01229"/>
    </source>
</evidence>
<keyword evidence="5" id="KW-0472">Membrane</keyword>
<keyword evidence="3" id="KW-0326">Glycosidase</keyword>
<keyword evidence="8" id="KW-1185">Reference proteome</keyword>
<feature type="compositionally biased region" description="Pro residues" evidence="4">
    <location>
        <begin position="103"/>
        <end position="116"/>
    </location>
</feature>
<reference evidence="7 8" key="1">
    <citation type="submission" date="2019-02" db="EMBL/GenBank/DDBJ databases">
        <title>Genomic Encyclopedia of Type Strains, Phase IV (KMG-IV): sequencing the most valuable type-strain genomes for metagenomic binning, comparative biology and taxonomic classification.</title>
        <authorList>
            <person name="Goeker M."/>
        </authorList>
    </citation>
    <scope>NUCLEOTIDE SEQUENCE [LARGE SCALE GENOMIC DNA]</scope>
    <source>
        <strain evidence="7 8">DSM 45622</strain>
    </source>
</reference>
<dbReference type="Pfam" id="PF01229">
    <property type="entry name" value="Glyco_hydro_39"/>
    <property type="match status" value="1"/>
</dbReference>
<dbReference type="PANTHER" id="PTHR12631">
    <property type="entry name" value="ALPHA-L-IDURONIDASE"/>
    <property type="match status" value="1"/>
</dbReference>
<comment type="similarity">
    <text evidence="1">Belongs to the glycosyl hydrolase 39 family.</text>
</comment>
<dbReference type="GO" id="GO:0004553">
    <property type="term" value="F:hydrolase activity, hydrolyzing O-glycosyl compounds"/>
    <property type="evidence" value="ECO:0007669"/>
    <property type="project" value="TreeGrafter"/>
</dbReference>
<dbReference type="Proteomes" id="UP000293638">
    <property type="component" value="Unassembled WGS sequence"/>
</dbReference>
<dbReference type="EMBL" id="SGXD01000004">
    <property type="protein sequence ID" value="RZS82942.1"/>
    <property type="molecule type" value="Genomic_DNA"/>
</dbReference>
<dbReference type="InterPro" id="IPR049166">
    <property type="entry name" value="GH39_cat"/>
</dbReference>
<feature type="domain" description="Glycosyl hydrolases family 39 N-terminal catalytic" evidence="6">
    <location>
        <begin position="219"/>
        <end position="444"/>
    </location>
</feature>
<dbReference type="InterPro" id="IPR017853">
    <property type="entry name" value="GH"/>
</dbReference>
<dbReference type="InterPro" id="IPR051923">
    <property type="entry name" value="Glycosyl_Hydrolase_39"/>
</dbReference>
<evidence type="ECO:0000256" key="4">
    <source>
        <dbReference type="SAM" id="MobiDB-lite"/>
    </source>
</evidence>
<keyword evidence="5" id="KW-1133">Transmembrane helix</keyword>
<evidence type="ECO:0000313" key="7">
    <source>
        <dbReference type="EMBL" id="RZS82942.1"/>
    </source>
</evidence>
<keyword evidence="5" id="KW-0812">Transmembrane</keyword>
<dbReference type="RefSeq" id="WP_130494050.1">
    <property type="nucleotide sequence ID" value="NZ_SGXD01000004.1"/>
</dbReference>
<feature type="transmembrane region" description="Helical" evidence="5">
    <location>
        <begin position="41"/>
        <end position="62"/>
    </location>
</feature>
<gene>
    <name evidence="7" type="ORF">EV189_3340</name>
</gene>
<accession>A0A4Q7NGJ1</accession>
<dbReference type="OrthoDB" id="7180791at2"/>
<dbReference type="AlphaFoldDB" id="A0A4Q7NGJ1"/>
<dbReference type="SUPFAM" id="SSF51445">
    <property type="entry name" value="(Trans)glycosidases"/>
    <property type="match status" value="1"/>
</dbReference>